<dbReference type="InterPro" id="IPR053021">
    <property type="entry name" value="Chloroplast_ADK"/>
</dbReference>
<feature type="signal peptide" evidence="2">
    <location>
        <begin position="1"/>
        <end position="24"/>
    </location>
</feature>
<proteinExistence type="predicted"/>
<evidence type="ECO:0000313" key="4">
    <source>
        <dbReference type="EMBL" id="CAD8932905.1"/>
    </source>
</evidence>
<reference evidence="4" key="1">
    <citation type="submission" date="2021-01" db="EMBL/GenBank/DDBJ databases">
        <authorList>
            <person name="Corre E."/>
            <person name="Pelletier E."/>
            <person name="Niang G."/>
            <person name="Scheremetjew M."/>
            <person name="Finn R."/>
            <person name="Kale V."/>
            <person name="Holt S."/>
            <person name="Cochrane G."/>
            <person name="Meng A."/>
            <person name="Brown T."/>
            <person name="Cohen L."/>
        </authorList>
    </citation>
    <scope>NUCLEOTIDE SEQUENCE</scope>
    <source>
        <strain evidence="4">ECT3854</strain>
    </source>
</reference>
<feature type="region of interest" description="Disordered" evidence="1">
    <location>
        <begin position="142"/>
        <end position="163"/>
    </location>
</feature>
<name>A0A7S1D139_CYCTE</name>
<feature type="chain" id="PRO_5030740248" description="DUF1995 domain-containing protein" evidence="2">
    <location>
        <begin position="25"/>
        <end position="376"/>
    </location>
</feature>
<evidence type="ECO:0000256" key="2">
    <source>
        <dbReference type="SAM" id="SignalP"/>
    </source>
</evidence>
<dbReference type="PANTHER" id="PTHR35509">
    <property type="entry name" value="DOMAIN PROTEIN, PUTATIVE (DUF1995)-RELATED"/>
    <property type="match status" value="1"/>
</dbReference>
<sequence>MDDMNMSLSVVVWCILLQLSTVGAFVGPVKSPHNSIVGTQKLSSVVTELPDSLDDSAIIAAQACADFADANGEMGRCRVDFDTTVGDETFTVLKSSTEFMQKFVSALCYSMIDGLQQRRQDELMRVAQARAKLKRLLELDQQLTEGEDDDEEESEIDEESRKQRDELAEIIKSGGTSGAAPWDGPVARVYFPDEGNAALAQRDWKLGTDVPACVEFTACGGIVTQDTSRDELLFFFCPQASESENVERILLQAEEERGTNLKLTVFVNPNLVDMGVTGYGYAGRLLRERLIDRLQQTYYLRTLAWGALTRKWPDAFSVWQEDEDAPGGYRLISTLDRLPSNPEVEDIYDLENQKGESKEQGIIGALGEFVDGMMKL</sequence>
<evidence type="ECO:0000256" key="1">
    <source>
        <dbReference type="SAM" id="MobiDB-lite"/>
    </source>
</evidence>
<dbReference type="Pfam" id="PF09353">
    <property type="entry name" value="DUF1995"/>
    <property type="match status" value="1"/>
</dbReference>
<evidence type="ECO:0000259" key="3">
    <source>
        <dbReference type="Pfam" id="PF09353"/>
    </source>
</evidence>
<feature type="domain" description="DUF1995" evidence="3">
    <location>
        <begin position="50"/>
        <end position="345"/>
    </location>
</feature>
<accession>A0A7S1D139</accession>
<dbReference type="InterPro" id="IPR018962">
    <property type="entry name" value="DUF1995"/>
</dbReference>
<protein>
    <recommendedName>
        <fullName evidence="3">DUF1995 domain-containing protein</fullName>
    </recommendedName>
</protein>
<dbReference type="PANTHER" id="PTHR35509:SF1">
    <property type="entry name" value="DOMAIN PROTEIN, PUTATIVE (DUF1995)-RELATED"/>
    <property type="match status" value="1"/>
</dbReference>
<keyword evidence="2" id="KW-0732">Signal</keyword>
<gene>
    <name evidence="4" type="ORF">CTEN0397_LOCUS3933</name>
</gene>
<feature type="compositionally biased region" description="Acidic residues" evidence="1">
    <location>
        <begin position="145"/>
        <end position="158"/>
    </location>
</feature>
<dbReference type="EMBL" id="HBFW01006085">
    <property type="protein sequence ID" value="CAD8932905.1"/>
    <property type="molecule type" value="Transcribed_RNA"/>
</dbReference>
<dbReference type="AlphaFoldDB" id="A0A7S1D139"/>
<organism evidence="4">
    <name type="scientific">Cyclophora tenuis</name>
    <name type="common">Marine diatom</name>
    <dbReference type="NCBI Taxonomy" id="216820"/>
    <lineage>
        <taxon>Eukaryota</taxon>
        <taxon>Sar</taxon>
        <taxon>Stramenopiles</taxon>
        <taxon>Ochrophyta</taxon>
        <taxon>Bacillariophyta</taxon>
        <taxon>Fragilariophyceae</taxon>
        <taxon>Fragilariophycidae</taxon>
        <taxon>Cyclophorales</taxon>
        <taxon>Cyclophoraceae</taxon>
        <taxon>Cyclophora</taxon>
    </lineage>
</organism>